<keyword evidence="1" id="KW-0472">Membrane</keyword>
<evidence type="ECO:0000256" key="1">
    <source>
        <dbReference type="SAM" id="Phobius"/>
    </source>
</evidence>
<gene>
    <name evidence="2" type="ORF">FLP15_04260</name>
</gene>
<feature type="transmembrane region" description="Helical" evidence="1">
    <location>
        <begin position="162"/>
        <end position="182"/>
    </location>
</feature>
<dbReference type="InterPro" id="IPR025686">
    <property type="entry name" value="Glucos_trans_II"/>
</dbReference>
<feature type="transmembrane region" description="Helical" evidence="1">
    <location>
        <begin position="241"/>
        <end position="261"/>
    </location>
</feature>
<reference evidence="2 3" key="1">
    <citation type="submission" date="2019-07" db="EMBL/GenBank/DDBJ databases">
        <title>Genome sequencing of KACC 19320.</title>
        <authorList>
            <person name="Heo J."/>
            <person name="Kim S.-J."/>
            <person name="Kim J.-S."/>
            <person name="Hong S.-B."/>
            <person name="Kwon S.-W."/>
        </authorList>
    </citation>
    <scope>NUCLEOTIDE SEQUENCE [LARGE SCALE GENOMIC DNA]</scope>
    <source>
        <strain evidence="2 3">KACC 19320</strain>
    </source>
</reference>
<feature type="transmembrane region" description="Helical" evidence="1">
    <location>
        <begin position="98"/>
        <end position="117"/>
    </location>
</feature>
<keyword evidence="1" id="KW-1133">Transmembrane helix</keyword>
<evidence type="ECO:0008006" key="4">
    <source>
        <dbReference type="Google" id="ProtNLM"/>
    </source>
</evidence>
<evidence type="ECO:0000313" key="3">
    <source>
        <dbReference type="Proteomes" id="UP000315128"/>
    </source>
</evidence>
<evidence type="ECO:0000313" key="2">
    <source>
        <dbReference type="EMBL" id="QDK70529.1"/>
    </source>
</evidence>
<dbReference type="RefSeq" id="WP_142766131.1">
    <property type="nucleotide sequence ID" value="NZ_CP041356.1"/>
</dbReference>
<keyword evidence="1" id="KW-0812">Transmembrane</keyword>
<name>A0A514Z7G0_9LACT</name>
<feature type="transmembrane region" description="Helical" evidence="1">
    <location>
        <begin position="67"/>
        <end position="86"/>
    </location>
</feature>
<feature type="transmembrane region" description="Helical" evidence="1">
    <location>
        <begin position="298"/>
        <end position="314"/>
    </location>
</feature>
<dbReference type="Proteomes" id="UP000315128">
    <property type="component" value="Chromosome"/>
</dbReference>
<keyword evidence="3" id="KW-1185">Reference proteome</keyword>
<feature type="transmembrane region" description="Helical" evidence="1">
    <location>
        <begin position="194"/>
        <end position="212"/>
    </location>
</feature>
<protein>
    <recommendedName>
        <fullName evidence="4">Glycosyltransferase RgtA/B/C/D-like domain-containing protein</fullName>
    </recommendedName>
</protein>
<dbReference type="EMBL" id="CP041356">
    <property type="protein sequence ID" value="QDK70529.1"/>
    <property type="molecule type" value="Genomic_DNA"/>
</dbReference>
<organism evidence="2 3">
    <name type="scientific">Lactococcus protaetiae</name>
    <dbReference type="NCBI Taxonomy" id="2592653"/>
    <lineage>
        <taxon>Bacteria</taxon>
        <taxon>Bacillati</taxon>
        <taxon>Bacillota</taxon>
        <taxon>Bacilli</taxon>
        <taxon>Lactobacillales</taxon>
        <taxon>Streptococcaceae</taxon>
        <taxon>Lactococcus</taxon>
    </lineage>
</organism>
<dbReference type="KEGG" id="lack:FLP15_04260"/>
<sequence>MKRKIFPILMIVLTTFLTYLPYFKNTFGIDTSTMMLDSHEMLEGYLSQGRFGIVWIFNLFIHHYDNALVPFLVVPLLALAAVYLFYLIRHFDEKSRPFSAMIFAIFFVNNPVVYAQLYFKLQALEITLGLLFVLSASHICLTEKIRRPVKIMLSTAFLSLSILIYQSFAFFIFSLFLFWLLILPRKRKIIFQNFLPSLMIAGLIYLLTYLLYAMKINYSSYGSQTYLMWNKFASLGHLHQALMLVMLFGVLIYLGFIFITIRRAKHNQPLEMLLIILLFLSLFSFNVAFGTSTKTPRIYFGTFSAVVIGLLYYWNKPKFFGILAIASMIFTFSLSFHANQAYQNDLKLTNEVADQISQHQAKTVVFIGNLQEENLVNEVKTYSRGVSTPLNLVGRNSKLVLLHPLLKR</sequence>
<feature type="transmembrane region" description="Helical" evidence="1">
    <location>
        <begin position="6"/>
        <end position="23"/>
    </location>
</feature>
<feature type="transmembrane region" description="Helical" evidence="1">
    <location>
        <begin position="320"/>
        <end position="338"/>
    </location>
</feature>
<dbReference type="OrthoDB" id="9833780at2"/>
<dbReference type="Pfam" id="PF14264">
    <property type="entry name" value="Glucos_trans_II"/>
    <property type="match status" value="1"/>
</dbReference>
<feature type="transmembrane region" description="Helical" evidence="1">
    <location>
        <begin position="273"/>
        <end position="291"/>
    </location>
</feature>
<proteinExistence type="predicted"/>
<dbReference type="AlphaFoldDB" id="A0A514Z7G0"/>
<accession>A0A514Z7G0</accession>